<proteinExistence type="predicted"/>
<evidence type="ECO:0000313" key="3">
    <source>
        <dbReference type="EMBL" id="SEK71962.1"/>
    </source>
</evidence>
<reference evidence="3 4" key="1">
    <citation type="submission" date="2016-10" db="EMBL/GenBank/DDBJ databases">
        <authorList>
            <person name="de Groot N.N."/>
        </authorList>
    </citation>
    <scope>NUCLEOTIDE SEQUENCE [LARGE SCALE GENOMIC DNA]</scope>
    <source>
        <strain evidence="3 4">DSM 11978</strain>
    </source>
</reference>
<dbReference type="Gene3D" id="1.20.59.10">
    <property type="entry name" value="Chorismate mutase"/>
    <property type="match status" value="1"/>
</dbReference>
<dbReference type="EMBL" id="FOAK01000004">
    <property type="protein sequence ID" value="SEK71962.1"/>
    <property type="molecule type" value="Genomic_DNA"/>
</dbReference>
<evidence type="ECO:0000256" key="1">
    <source>
        <dbReference type="ARBA" id="ARBA00023235"/>
    </source>
</evidence>
<dbReference type="InterPro" id="IPR036979">
    <property type="entry name" value="CM_dom_sf"/>
</dbReference>
<dbReference type="Proteomes" id="UP000199506">
    <property type="component" value="Unassembled WGS sequence"/>
</dbReference>
<dbReference type="InterPro" id="IPR002701">
    <property type="entry name" value="CM_II_prokaryot"/>
</dbReference>
<dbReference type="SMART" id="SM00830">
    <property type="entry name" value="CM_2"/>
    <property type="match status" value="1"/>
</dbReference>
<dbReference type="GO" id="GO:0009697">
    <property type="term" value="P:salicylic acid biosynthetic process"/>
    <property type="evidence" value="ECO:0007669"/>
    <property type="project" value="TreeGrafter"/>
</dbReference>
<dbReference type="InterPro" id="IPR051331">
    <property type="entry name" value="Chorismate_mutase-related"/>
</dbReference>
<dbReference type="Pfam" id="PF01817">
    <property type="entry name" value="CM_2"/>
    <property type="match status" value="1"/>
</dbReference>
<organism evidence="3 4">
    <name type="scientific">Methanobrevibacter gottschalkii</name>
    <dbReference type="NCBI Taxonomy" id="190974"/>
    <lineage>
        <taxon>Archaea</taxon>
        <taxon>Methanobacteriati</taxon>
        <taxon>Methanobacteriota</taxon>
        <taxon>Methanomada group</taxon>
        <taxon>Methanobacteria</taxon>
        <taxon>Methanobacteriales</taxon>
        <taxon>Methanobacteriaceae</taxon>
        <taxon>Methanobrevibacter</taxon>
    </lineage>
</organism>
<dbReference type="PANTHER" id="PTHR38041:SF1">
    <property type="entry name" value="CHORISMATE MUTASE"/>
    <property type="match status" value="1"/>
</dbReference>
<dbReference type="GO" id="GO:0046417">
    <property type="term" value="P:chorismate metabolic process"/>
    <property type="evidence" value="ECO:0007669"/>
    <property type="project" value="InterPro"/>
</dbReference>
<dbReference type="AlphaFoldDB" id="A0A1H7JC36"/>
<gene>
    <name evidence="3" type="ORF">SAMN05216439_1380</name>
</gene>
<evidence type="ECO:0000313" key="4">
    <source>
        <dbReference type="Proteomes" id="UP000199506"/>
    </source>
</evidence>
<feature type="domain" description="Chorismate mutase" evidence="2">
    <location>
        <begin position="17"/>
        <end position="108"/>
    </location>
</feature>
<dbReference type="InterPro" id="IPR036263">
    <property type="entry name" value="Chorismate_II_sf"/>
</dbReference>
<dbReference type="PANTHER" id="PTHR38041">
    <property type="entry name" value="CHORISMATE MUTASE"/>
    <property type="match status" value="1"/>
</dbReference>
<dbReference type="NCBIfam" id="NF004925">
    <property type="entry name" value="PRK06285.1"/>
    <property type="match status" value="1"/>
</dbReference>
<dbReference type="PROSITE" id="PS51168">
    <property type="entry name" value="CHORISMATE_MUT_2"/>
    <property type="match status" value="1"/>
</dbReference>
<keyword evidence="1" id="KW-0413">Isomerase</keyword>
<evidence type="ECO:0000259" key="2">
    <source>
        <dbReference type="PROSITE" id="PS51168"/>
    </source>
</evidence>
<dbReference type="STRING" id="190974.SAMN05216439_1380"/>
<accession>A0A1H7JC36</accession>
<dbReference type="SUPFAM" id="SSF48600">
    <property type="entry name" value="Chorismate mutase II"/>
    <property type="match status" value="1"/>
</dbReference>
<protein>
    <submittedName>
        <fullName evidence="3">Chorismate mutase</fullName>
    </submittedName>
</protein>
<dbReference type="GO" id="GO:0004106">
    <property type="term" value="F:chorismate mutase activity"/>
    <property type="evidence" value="ECO:0007669"/>
    <property type="project" value="InterPro"/>
</dbReference>
<sequence length="116" mass="13683">MIFLNRSYEIKSFKNKKEAEELLKKSRKSIDEIDNQLFDLISQRTALAKDIASSKEYLEIPIFDKSREKVIHDKIRRLSEEKGLDVDIINQIVDMLTILNKNAQKEILRRNVDGKY</sequence>
<name>A0A1H7JC36_9EURY</name>